<reference evidence="1 2" key="1">
    <citation type="submission" date="2017-10" db="EMBL/GenBank/DDBJ databases">
        <title>Sequencing the genomes of 1000 actinobacteria strains.</title>
        <authorList>
            <person name="Klenk H.-P."/>
        </authorList>
    </citation>
    <scope>NUCLEOTIDE SEQUENCE [LARGE SCALE GENOMIC DNA]</scope>
    <source>
        <strain evidence="1 2">DSM 21838</strain>
    </source>
</reference>
<gene>
    <name evidence="1" type="ORF">ATJ97_3363</name>
</gene>
<dbReference type="SUPFAM" id="SSF109854">
    <property type="entry name" value="DinB/YfiT-like putative metalloenzymes"/>
    <property type="match status" value="1"/>
</dbReference>
<evidence type="ECO:0000313" key="1">
    <source>
        <dbReference type="EMBL" id="PFG40826.1"/>
    </source>
</evidence>
<dbReference type="EMBL" id="PDJI01000004">
    <property type="protein sequence ID" value="PFG40826.1"/>
    <property type="molecule type" value="Genomic_DNA"/>
</dbReference>
<comment type="caution">
    <text evidence="1">The sequence shown here is derived from an EMBL/GenBank/DDBJ whole genome shotgun (WGS) entry which is preliminary data.</text>
</comment>
<keyword evidence="2" id="KW-1185">Reference proteome</keyword>
<dbReference type="InterPro" id="IPR034660">
    <property type="entry name" value="DinB/YfiT-like"/>
</dbReference>
<dbReference type="RefSeq" id="WP_098484668.1">
    <property type="nucleotide sequence ID" value="NZ_PDJI01000004.1"/>
</dbReference>
<evidence type="ECO:0008006" key="3">
    <source>
        <dbReference type="Google" id="ProtNLM"/>
    </source>
</evidence>
<dbReference type="AlphaFoldDB" id="A0A2A9EQD8"/>
<sequence length="201" mass="22382">MDPDDVRHAAQWFATELRARPDDEFDYDRPARGLEWTCWYTVEHVVDDQLSYALQLSGRLTDGYLPLTPPGEGTNLLRVDRAAGAEGLARTLEAVAELLAAQVELHPRTARAWHPDGISDPGGFAAMGVCEIVIHAWDVLSALDDEVADLPEDLCEGVLARLFPGTPDIGTFQDQLLWQTGREELAGYGRLTSWRWEPTVR</sequence>
<accession>A0A2A9EQD8</accession>
<name>A0A2A9EQD8_9MICO</name>
<organism evidence="1 2">
    <name type="scientific">Georgenia soli</name>
    <dbReference type="NCBI Taxonomy" id="638953"/>
    <lineage>
        <taxon>Bacteria</taxon>
        <taxon>Bacillati</taxon>
        <taxon>Actinomycetota</taxon>
        <taxon>Actinomycetes</taxon>
        <taxon>Micrococcales</taxon>
        <taxon>Bogoriellaceae</taxon>
        <taxon>Georgenia</taxon>
    </lineage>
</organism>
<dbReference type="Gene3D" id="1.20.120.450">
    <property type="entry name" value="dinb family like domain"/>
    <property type="match status" value="1"/>
</dbReference>
<protein>
    <recommendedName>
        <fullName evidence="3">Mycothiol maleylpyruvate isomerase-like protein</fullName>
    </recommendedName>
</protein>
<dbReference type="Proteomes" id="UP000222106">
    <property type="component" value="Unassembled WGS sequence"/>
</dbReference>
<proteinExistence type="predicted"/>
<dbReference type="OrthoDB" id="4453346at2"/>
<evidence type="ECO:0000313" key="2">
    <source>
        <dbReference type="Proteomes" id="UP000222106"/>
    </source>
</evidence>